<organism evidence="2 3">
    <name type="scientific">Sphaerobolus stellatus (strain SS14)</name>
    <dbReference type="NCBI Taxonomy" id="990650"/>
    <lineage>
        <taxon>Eukaryota</taxon>
        <taxon>Fungi</taxon>
        <taxon>Dikarya</taxon>
        <taxon>Basidiomycota</taxon>
        <taxon>Agaricomycotina</taxon>
        <taxon>Agaricomycetes</taxon>
        <taxon>Phallomycetidae</taxon>
        <taxon>Geastrales</taxon>
        <taxon>Sphaerobolaceae</taxon>
        <taxon>Sphaerobolus</taxon>
    </lineage>
</organism>
<feature type="domain" description="HAT C-terminal dimerisation" evidence="1">
    <location>
        <begin position="2"/>
        <end position="43"/>
    </location>
</feature>
<proteinExistence type="predicted"/>
<evidence type="ECO:0000313" key="3">
    <source>
        <dbReference type="Proteomes" id="UP000054279"/>
    </source>
</evidence>
<reference evidence="2 3" key="1">
    <citation type="submission" date="2014-06" db="EMBL/GenBank/DDBJ databases">
        <title>Evolutionary Origins and Diversification of the Mycorrhizal Mutualists.</title>
        <authorList>
            <consortium name="DOE Joint Genome Institute"/>
            <consortium name="Mycorrhizal Genomics Consortium"/>
            <person name="Kohler A."/>
            <person name="Kuo A."/>
            <person name="Nagy L.G."/>
            <person name="Floudas D."/>
            <person name="Copeland A."/>
            <person name="Barry K.W."/>
            <person name="Cichocki N."/>
            <person name="Veneault-Fourrey C."/>
            <person name="LaButti K."/>
            <person name="Lindquist E.A."/>
            <person name="Lipzen A."/>
            <person name="Lundell T."/>
            <person name="Morin E."/>
            <person name="Murat C."/>
            <person name="Riley R."/>
            <person name="Ohm R."/>
            <person name="Sun H."/>
            <person name="Tunlid A."/>
            <person name="Henrissat B."/>
            <person name="Grigoriev I.V."/>
            <person name="Hibbett D.S."/>
            <person name="Martin F."/>
        </authorList>
    </citation>
    <scope>NUCLEOTIDE SEQUENCE [LARGE SCALE GENOMIC DNA]</scope>
    <source>
        <strain evidence="2 3">SS14</strain>
    </source>
</reference>
<protein>
    <recommendedName>
        <fullName evidence="1">HAT C-terminal dimerisation domain-containing protein</fullName>
    </recommendedName>
</protein>
<dbReference type="Proteomes" id="UP000054279">
    <property type="component" value="Unassembled WGS sequence"/>
</dbReference>
<evidence type="ECO:0000313" key="2">
    <source>
        <dbReference type="EMBL" id="KIJ38260.1"/>
    </source>
</evidence>
<dbReference type="AlphaFoldDB" id="A0A0C9VKI3"/>
<dbReference type="Pfam" id="PF05699">
    <property type="entry name" value="Dimer_Tnp_hAT"/>
    <property type="match status" value="1"/>
</dbReference>
<accession>A0A0C9VKI3</accession>
<name>A0A0C9VKI3_SPHS4</name>
<dbReference type="OrthoDB" id="2976890at2759"/>
<dbReference type="HOGENOM" id="CLU_2997976_0_0_1"/>
<keyword evidence="3" id="KW-1185">Reference proteome</keyword>
<dbReference type="EMBL" id="KN837162">
    <property type="protein sequence ID" value="KIJ38260.1"/>
    <property type="molecule type" value="Genomic_DNA"/>
</dbReference>
<dbReference type="GO" id="GO:0046983">
    <property type="term" value="F:protein dimerization activity"/>
    <property type="evidence" value="ECO:0007669"/>
    <property type="project" value="InterPro"/>
</dbReference>
<sequence>MTIPGLAVAIEHIFSGSRETISLQRASLKPKTIHTLMLVKQKLKLAHTAVQDILGDD</sequence>
<dbReference type="InterPro" id="IPR008906">
    <property type="entry name" value="HATC_C_dom"/>
</dbReference>
<evidence type="ECO:0000259" key="1">
    <source>
        <dbReference type="Pfam" id="PF05699"/>
    </source>
</evidence>
<gene>
    <name evidence="2" type="ORF">M422DRAFT_259169</name>
</gene>